<dbReference type="InterPro" id="IPR050563">
    <property type="entry name" value="4-hydroxybenzoyl-CoA_TE"/>
</dbReference>
<dbReference type="EMBL" id="BAAAYN010000006">
    <property type="protein sequence ID" value="GAA3383824.1"/>
    <property type="molecule type" value="Genomic_DNA"/>
</dbReference>
<dbReference type="PANTHER" id="PTHR31793:SF27">
    <property type="entry name" value="NOVEL THIOESTERASE SUPERFAMILY DOMAIN AND SAPOSIN A-TYPE DOMAIN CONTAINING PROTEIN (0610012H03RIK)"/>
    <property type="match status" value="1"/>
</dbReference>
<dbReference type="PANTHER" id="PTHR31793">
    <property type="entry name" value="4-HYDROXYBENZOYL-COA THIOESTERASE FAMILY MEMBER"/>
    <property type="match status" value="1"/>
</dbReference>
<dbReference type="SUPFAM" id="SSF54637">
    <property type="entry name" value="Thioesterase/thiol ester dehydrase-isomerase"/>
    <property type="match status" value="1"/>
</dbReference>
<keyword evidence="4" id="KW-1185">Reference proteome</keyword>
<protein>
    <submittedName>
        <fullName evidence="3">Thioesterase family protein</fullName>
    </submittedName>
</protein>
<name>A0ABP6SSG5_9ACTN</name>
<keyword evidence="2" id="KW-0378">Hydrolase</keyword>
<organism evidence="3 4">
    <name type="scientific">Cryptosporangium minutisporangium</name>
    <dbReference type="NCBI Taxonomy" id="113569"/>
    <lineage>
        <taxon>Bacteria</taxon>
        <taxon>Bacillati</taxon>
        <taxon>Actinomycetota</taxon>
        <taxon>Actinomycetes</taxon>
        <taxon>Cryptosporangiales</taxon>
        <taxon>Cryptosporangiaceae</taxon>
        <taxon>Cryptosporangium</taxon>
    </lineage>
</organism>
<evidence type="ECO:0000313" key="4">
    <source>
        <dbReference type="Proteomes" id="UP001501676"/>
    </source>
</evidence>
<sequence>MGVPAADFVLPWRARYYEIDQQGVVFNAWYLAWFDEAMSAFLADRGLGGDAMVAAGFDVQLVRSEIDWRDGVRWGDSVEIVVRPGRIGTTSFDVHFCVRRDGRDTCTARIVYVSIASDGSGKTPVPSALRAVLTGETSETGSAAAVELSRRS</sequence>
<dbReference type="Pfam" id="PF13279">
    <property type="entry name" value="4HBT_2"/>
    <property type="match status" value="1"/>
</dbReference>
<dbReference type="Gene3D" id="3.10.129.10">
    <property type="entry name" value="Hotdog Thioesterase"/>
    <property type="match status" value="1"/>
</dbReference>
<evidence type="ECO:0000313" key="3">
    <source>
        <dbReference type="EMBL" id="GAA3383824.1"/>
    </source>
</evidence>
<dbReference type="RefSeq" id="WP_345726877.1">
    <property type="nucleotide sequence ID" value="NZ_BAAAYN010000006.1"/>
</dbReference>
<accession>A0ABP6SSG5</accession>
<evidence type="ECO:0000256" key="2">
    <source>
        <dbReference type="ARBA" id="ARBA00022801"/>
    </source>
</evidence>
<dbReference type="Proteomes" id="UP001501676">
    <property type="component" value="Unassembled WGS sequence"/>
</dbReference>
<comment type="similarity">
    <text evidence="1">Belongs to the 4-hydroxybenzoyl-CoA thioesterase family.</text>
</comment>
<dbReference type="CDD" id="cd00586">
    <property type="entry name" value="4HBT"/>
    <property type="match status" value="1"/>
</dbReference>
<gene>
    <name evidence="3" type="ORF">GCM10020369_11210</name>
</gene>
<comment type="caution">
    <text evidence="3">The sequence shown here is derived from an EMBL/GenBank/DDBJ whole genome shotgun (WGS) entry which is preliminary data.</text>
</comment>
<evidence type="ECO:0000256" key="1">
    <source>
        <dbReference type="ARBA" id="ARBA00005953"/>
    </source>
</evidence>
<dbReference type="InterPro" id="IPR029069">
    <property type="entry name" value="HotDog_dom_sf"/>
</dbReference>
<reference evidence="4" key="1">
    <citation type="journal article" date="2019" name="Int. J. Syst. Evol. Microbiol.">
        <title>The Global Catalogue of Microorganisms (GCM) 10K type strain sequencing project: providing services to taxonomists for standard genome sequencing and annotation.</title>
        <authorList>
            <consortium name="The Broad Institute Genomics Platform"/>
            <consortium name="The Broad Institute Genome Sequencing Center for Infectious Disease"/>
            <person name="Wu L."/>
            <person name="Ma J."/>
        </authorList>
    </citation>
    <scope>NUCLEOTIDE SEQUENCE [LARGE SCALE GENOMIC DNA]</scope>
    <source>
        <strain evidence="4">JCM 9458</strain>
    </source>
</reference>
<proteinExistence type="inferred from homology"/>